<reference evidence="2 3" key="1">
    <citation type="submission" date="2010-01" db="EMBL/GenBank/DDBJ databases">
        <authorList>
            <person name="Weinstock G."/>
            <person name="Sodergren E."/>
            <person name="Clifton S."/>
            <person name="Fulton L."/>
            <person name="Fulton B."/>
            <person name="Courtney L."/>
            <person name="Fronick C."/>
            <person name="Harrison M."/>
            <person name="Strong C."/>
            <person name="Farmer C."/>
            <person name="Delahaunty K."/>
            <person name="Markovic C."/>
            <person name="Hall O."/>
            <person name="Minx P."/>
            <person name="Tomlinson C."/>
            <person name="Mitreva M."/>
            <person name="Nelson J."/>
            <person name="Hou S."/>
            <person name="Wollam A."/>
            <person name="Pepin K.H."/>
            <person name="Johnson M."/>
            <person name="Bhonagiri V."/>
            <person name="Nash W.E."/>
            <person name="Warren W."/>
            <person name="Chinwalla A."/>
            <person name="Mardis E.R."/>
            <person name="Wilson R.K."/>
        </authorList>
    </citation>
    <scope>NUCLEOTIDE SEQUENCE [LARGE SCALE GENOMIC DNA]</scope>
    <source>
        <strain evidence="2 3">NJ9703</strain>
    </source>
</reference>
<evidence type="ECO:0000256" key="1">
    <source>
        <dbReference type="SAM" id="MobiDB-lite"/>
    </source>
</evidence>
<evidence type="ECO:0000313" key="3">
    <source>
        <dbReference type="Proteomes" id="UP000004621"/>
    </source>
</evidence>
<organism evidence="2 3">
    <name type="scientific">Neisseria subflava NJ9703</name>
    <dbReference type="NCBI Taxonomy" id="546268"/>
    <lineage>
        <taxon>Bacteria</taxon>
        <taxon>Pseudomonadati</taxon>
        <taxon>Pseudomonadota</taxon>
        <taxon>Betaproteobacteria</taxon>
        <taxon>Neisseriales</taxon>
        <taxon>Neisseriaceae</taxon>
        <taxon>Neisseria</taxon>
    </lineage>
</organism>
<dbReference type="AlphaFoldDB" id="A0A9W5MZ02"/>
<name>A0A9W5MZ02_NEISU</name>
<proteinExistence type="predicted"/>
<feature type="region of interest" description="Disordered" evidence="1">
    <location>
        <begin position="1"/>
        <end position="40"/>
    </location>
</feature>
<evidence type="ECO:0000313" key="2">
    <source>
        <dbReference type="EMBL" id="EFC51695.1"/>
    </source>
</evidence>
<accession>A0A9W5MZ02</accession>
<dbReference type="Proteomes" id="UP000004621">
    <property type="component" value="Unassembled WGS sequence"/>
</dbReference>
<gene>
    <name evidence="2" type="ORF">NEISUBOT_04950</name>
</gene>
<sequence length="40" mass="4604">MPQYLLVQMPSENRNKHQNIHRAEPIPSLPDGINAKPQKI</sequence>
<dbReference type="EMBL" id="ACEO02000009">
    <property type="protein sequence ID" value="EFC51695.1"/>
    <property type="molecule type" value="Genomic_DNA"/>
</dbReference>
<comment type="caution">
    <text evidence="2">The sequence shown here is derived from an EMBL/GenBank/DDBJ whole genome shotgun (WGS) entry which is preliminary data.</text>
</comment>
<protein>
    <submittedName>
        <fullName evidence="2">Uncharacterized protein</fullName>
    </submittedName>
</protein>